<dbReference type="EMBL" id="VAWE01000001">
    <property type="protein sequence ID" value="TLQ41905.1"/>
    <property type="molecule type" value="Genomic_DNA"/>
</dbReference>
<dbReference type="InterPro" id="IPR049945">
    <property type="entry name" value="AAA_22"/>
</dbReference>
<sequence length="384" mass="42710">MMKASVELRDKREARLRQQLRDTPMRPLPLFQLTGWTHFVDEEVNPPVLAAGTSPTEDRKTDEQAIAYHRHLRMVPTGAMTHMQKTVVEAVHRNSGSREGLMDHVIDGPAGTGKTCLLRAIGRTAQQEIEVATNGRQPNTIPVVHITTPADPEPRVNWIWEIGSYLGLNPEPKSLTEVLEMRRHQDVTLSVNYVLETAQTRLLLVDDIDRSSPQQLANVLPYFDYLRDKLGISLIFCGTGASHLLHQARILAQDLTRVSAENRVRLEQAGRPADPVSPSPTALLPVTWLHPLPLGPKAEEQEMFRRVLASFEADLSLYRLEENALSKHAAQLHQLTGGYFKALTYVISTAAVIAIHSGSENITEKELKAATAQLGPWQPAAGER</sequence>
<reference evidence="2 3" key="1">
    <citation type="submission" date="2019-05" db="EMBL/GenBank/DDBJ databases">
        <title>Streptomyces marianii sp. nov., a novel marine actinomycete from southern coast of India.</title>
        <authorList>
            <person name="Iniyan A.M."/>
            <person name="Wink J."/>
            <person name="Ramprasad E."/>
            <person name="Ramana C.V."/>
            <person name="Bunk B."/>
            <person name="Sproer C."/>
            <person name="Joseph F.-J.R.S."/>
            <person name="Vincent S.G.P."/>
        </authorList>
    </citation>
    <scope>NUCLEOTIDE SEQUENCE [LARGE SCALE GENOMIC DNA]</scope>
    <source>
        <strain evidence="2 3">ICN19</strain>
    </source>
</reference>
<name>A0A5R9DYS0_9ACTN</name>
<dbReference type="SUPFAM" id="SSF52540">
    <property type="entry name" value="P-loop containing nucleoside triphosphate hydrolases"/>
    <property type="match status" value="1"/>
</dbReference>
<keyword evidence="3" id="KW-1185">Reference proteome</keyword>
<accession>A0A5R9DYS0</accession>
<dbReference type="Proteomes" id="UP000305921">
    <property type="component" value="Unassembled WGS sequence"/>
</dbReference>
<dbReference type="Pfam" id="PF13401">
    <property type="entry name" value="AAA_22"/>
    <property type="match status" value="1"/>
</dbReference>
<dbReference type="Gene3D" id="3.40.50.300">
    <property type="entry name" value="P-loop containing nucleotide triphosphate hydrolases"/>
    <property type="match status" value="1"/>
</dbReference>
<gene>
    <name evidence="2" type="ORF">FEF34_00105</name>
</gene>
<proteinExistence type="predicted"/>
<dbReference type="AlphaFoldDB" id="A0A5R9DYS0"/>
<evidence type="ECO:0000313" key="3">
    <source>
        <dbReference type="Proteomes" id="UP000305921"/>
    </source>
</evidence>
<evidence type="ECO:0000259" key="1">
    <source>
        <dbReference type="Pfam" id="PF13401"/>
    </source>
</evidence>
<dbReference type="OrthoDB" id="4067320at2"/>
<feature type="domain" description="ORC1/DEAH AAA+ ATPase" evidence="1">
    <location>
        <begin position="105"/>
        <end position="239"/>
    </location>
</feature>
<protein>
    <recommendedName>
        <fullName evidence="1">ORC1/DEAH AAA+ ATPase domain-containing protein</fullName>
    </recommendedName>
</protein>
<evidence type="ECO:0000313" key="2">
    <source>
        <dbReference type="EMBL" id="TLQ41905.1"/>
    </source>
</evidence>
<dbReference type="InterPro" id="IPR027417">
    <property type="entry name" value="P-loop_NTPase"/>
</dbReference>
<organism evidence="2 3">
    <name type="scientific">Streptomyces marianii</name>
    <dbReference type="NCBI Taxonomy" id="1817406"/>
    <lineage>
        <taxon>Bacteria</taxon>
        <taxon>Bacillati</taxon>
        <taxon>Actinomycetota</taxon>
        <taxon>Actinomycetes</taxon>
        <taxon>Kitasatosporales</taxon>
        <taxon>Streptomycetaceae</taxon>
        <taxon>Streptomyces</taxon>
    </lineage>
</organism>
<dbReference type="GO" id="GO:0016887">
    <property type="term" value="F:ATP hydrolysis activity"/>
    <property type="evidence" value="ECO:0007669"/>
    <property type="project" value="InterPro"/>
</dbReference>
<comment type="caution">
    <text evidence="2">The sequence shown here is derived from an EMBL/GenBank/DDBJ whole genome shotgun (WGS) entry which is preliminary data.</text>
</comment>